<protein>
    <submittedName>
        <fullName evidence="1">Uncharacterized protein</fullName>
    </submittedName>
</protein>
<keyword evidence="2" id="KW-1185">Reference proteome</keyword>
<dbReference type="Gene3D" id="1.25.40.10">
    <property type="entry name" value="Tetratricopeptide repeat domain"/>
    <property type="match status" value="1"/>
</dbReference>
<dbReference type="STRING" id="1114972.FD35_GL001371"/>
<dbReference type="EMBL" id="AZFF01000022">
    <property type="protein sequence ID" value="KRL53305.1"/>
    <property type="molecule type" value="Genomic_DNA"/>
</dbReference>
<dbReference type="PATRIC" id="fig|1114972.6.peg.1390"/>
<dbReference type="InterPro" id="IPR011990">
    <property type="entry name" value="TPR-like_helical_dom_sf"/>
</dbReference>
<dbReference type="SUPFAM" id="SSF48452">
    <property type="entry name" value="TPR-like"/>
    <property type="match status" value="1"/>
</dbReference>
<comment type="caution">
    <text evidence="1">The sequence shown here is derived from an EMBL/GenBank/DDBJ whole genome shotgun (WGS) entry which is preliminary data.</text>
</comment>
<evidence type="ECO:0000313" key="1">
    <source>
        <dbReference type="EMBL" id="KRL53305.1"/>
    </source>
</evidence>
<dbReference type="eggNOG" id="COG1396">
    <property type="taxonomic scope" value="Bacteria"/>
</dbReference>
<reference evidence="1 2" key="1">
    <citation type="journal article" date="2015" name="Genome Announc.">
        <title>Expanding the biotechnology potential of lactobacilli through comparative genomics of 213 strains and associated genera.</title>
        <authorList>
            <person name="Sun Z."/>
            <person name="Harris H.M."/>
            <person name="McCann A."/>
            <person name="Guo C."/>
            <person name="Argimon S."/>
            <person name="Zhang W."/>
            <person name="Yang X."/>
            <person name="Jeffery I.B."/>
            <person name="Cooney J.C."/>
            <person name="Kagawa T.F."/>
            <person name="Liu W."/>
            <person name="Song Y."/>
            <person name="Salvetti E."/>
            <person name="Wrobel A."/>
            <person name="Rasinkangas P."/>
            <person name="Parkhill J."/>
            <person name="Rea M.C."/>
            <person name="O'Sullivan O."/>
            <person name="Ritari J."/>
            <person name="Douillard F.P."/>
            <person name="Paul Ross R."/>
            <person name="Yang R."/>
            <person name="Briner A.E."/>
            <person name="Felis G.E."/>
            <person name="de Vos W.M."/>
            <person name="Barrangou R."/>
            <person name="Klaenhammer T.R."/>
            <person name="Caufield P.W."/>
            <person name="Cui Y."/>
            <person name="Zhang H."/>
            <person name="O'Toole P.W."/>
        </authorList>
    </citation>
    <scope>NUCLEOTIDE SEQUENCE [LARGE SCALE GENOMIC DNA]</scope>
    <source>
        <strain evidence="1 2">DSM 15814</strain>
    </source>
</reference>
<organism evidence="1 2">
    <name type="scientific">Furfurilactobacillus rossiae DSM 15814</name>
    <dbReference type="NCBI Taxonomy" id="1114972"/>
    <lineage>
        <taxon>Bacteria</taxon>
        <taxon>Bacillati</taxon>
        <taxon>Bacillota</taxon>
        <taxon>Bacilli</taxon>
        <taxon>Lactobacillales</taxon>
        <taxon>Lactobacillaceae</taxon>
        <taxon>Furfurilactobacillus</taxon>
    </lineage>
</organism>
<dbReference type="AlphaFoldDB" id="A0A0R1R9E0"/>
<gene>
    <name evidence="1" type="ORF">FD35_GL001371</name>
</gene>
<sequence>MDDIMIEDEQTPEQLLTQADQLTEVFDYQGTADLLNKIDRESFFTNEDKFHYSFLKINATMWLTHDFDTSIFDFNRILDEITDKKQSIYALLAVCQLGTAYLSKEQPKQAAYYFDQVASLLDGIDTEKYLYWTLFMLDNLTNFWSKQRQFDKSNSYGHQALALARDHQTVLFMETLNFTLGENIAYTKGWDDKEARQYLIQGWSFAHFAGNQVALNIMSQLMREHHITGDW</sequence>
<dbReference type="Proteomes" id="UP000051999">
    <property type="component" value="Unassembled WGS sequence"/>
</dbReference>
<accession>A0A0R1R9E0</accession>
<name>A0A0R1R9E0_9LACO</name>
<proteinExistence type="predicted"/>
<evidence type="ECO:0000313" key="2">
    <source>
        <dbReference type="Proteomes" id="UP000051999"/>
    </source>
</evidence>